<reference evidence="3 4" key="1">
    <citation type="submission" date="2022-04" db="EMBL/GenBank/DDBJ databases">
        <title>Gracilibacillus sp. isolated from saltern.</title>
        <authorList>
            <person name="Won M."/>
            <person name="Lee C.-M."/>
            <person name="Woen H.-Y."/>
            <person name="Kwon S.-W."/>
        </authorList>
    </citation>
    <scope>NUCLEOTIDE SEQUENCE [LARGE SCALE GENOMIC DNA]</scope>
    <source>
        <strain evidence="3 4">SSWR10-1</strain>
    </source>
</reference>
<proteinExistence type="predicted"/>
<keyword evidence="2" id="KW-0812">Transmembrane</keyword>
<sequence>MKQTIRAFSLGLLTAAIIIGVTYWIESPAANSSTSATSTEDSIEAIQKEGYFVYQENKNLEIEKLEGQLTNLQTQQDNQESDETQQQEVITTNVSIESGMTLQEIADVLVDNGIINDGEAFITYVEDNDLSTSIQIGEFTLSNQMKISDIAKLITN</sequence>
<feature type="transmembrane region" description="Helical" evidence="2">
    <location>
        <begin position="7"/>
        <end position="25"/>
    </location>
</feature>
<name>A0ABY4ETP9_9BACI</name>
<organism evidence="3 4">
    <name type="scientific">Gracilibacillus caseinilyticus</name>
    <dbReference type="NCBI Taxonomy" id="2932256"/>
    <lineage>
        <taxon>Bacteria</taxon>
        <taxon>Bacillati</taxon>
        <taxon>Bacillota</taxon>
        <taxon>Bacilli</taxon>
        <taxon>Bacillales</taxon>
        <taxon>Bacillaceae</taxon>
        <taxon>Gracilibacillus</taxon>
    </lineage>
</organism>
<evidence type="ECO:0000256" key="2">
    <source>
        <dbReference type="SAM" id="Phobius"/>
    </source>
</evidence>
<evidence type="ECO:0000256" key="1">
    <source>
        <dbReference type="SAM" id="Coils"/>
    </source>
</evidence>
<keyword evidence="2" id="KW-1133">Transmembrane helix</keyword>
<dbReference type="RefSeq" id="WP_244716585.1">
    <property type="nucleotide sequence ID" value="NZ_CP095072.1"/>
</dbReference>
<keyword evidence="4" id="KW-1185">Reference proteome</keyword>
<gene>
    <name evidence="3" type="ORF">MUN88_15435</name>
</gene>
<keyword evidence="1" id="KW-0175">Coiled coil</keyword>
<keyword evidence="2" id="KW-0472">Membrane</keyword>
<dbReference type="Proteomes" id="UP000831782">
    <property type="component" value="Chromosome"/>
</dbReference>
<evidence type="ECO:0008006" key="5">
    <source>
        <dbReference type="Google" id="ProtNLM"/>
    </source>
</evidence>
<evidence type="ECO:0000313" key="3">
    <source>
        <dbReference type="EMBL" id="UOQ47446.1"/>
    </source>
</evidence>
<protein>
    <recommendedName>
        <fullName evidence="5">YceG-like family protein</fullName>
    </recommendedName>
</protein>
<dbReference type="Gene3D" id="3.30.1490.480">
    <property type="entry name" value="Endolytic murein transglycosylase"/>
    <property type="match status" value="1"/>
</dbReference>
<evidence type="ECO:0000313" key="4">
    <source>
        <dbReference type="Proteomes" id="UP000831782"/>
    </source>
</evidence>
<dbReference type="EMBL" id="CP095072">
    <property type="protein sequence ID" value="UOQ47446.1"/>
    <property type="molecule type" value="Genomic_DNA"/>
</dbReference>
<accession>A0ABY4ETP9</accession>
<feature type="coiled-coil region" evidence="1">
    <location>
        <begin position="55"/>
        <end position="82"/>
    </location>
</feature>